<evidence type="ECO:0000256" key="1">
    <source>
        <dbReference type="ARBA" id="ARBA00004167"/>
    </source>
</evidence>
<dbReference type="GO" id="GO:0017095">
    <property type="term" value="F:heparan sulfate 6-sulfotransferase activity"/>
    <property type="evidence" value="ECO:0007669"/>
    <property type="project" value="TreeGrafter"/>
</dbReference>
<evidence type="ECO:0000256" key="5">
    <source>
        <dbReference type="ARBA" id="ARBA00023136"/>
    </source>
</evidence>
<evidence type="ECO:0000256" key="4">
    <source>
        <dbReference type="ARBA" id="ARBA00022989"/>
    </source>
</evidence>
<feature type="non-terminal residue" evidence="7">
    <location>
        <position position="1"/>
    </location>
</feature>
<gene>
    <name evidence="7" type="ORF">TSOC_011139</name>
</gene>
<sequence>VAGGAHFREGRCAVTSAHHDARFFDAFPPDIRRHTLLITLLREPAARTVSHFQMLRRFNITAATLAASVEQYAVWDPRGVARTKNKQARMVSGDFCCTNGTAIPYGSPAVLERAMQRMQDDFCVMGIMERMEETLSYLHFVLGVRHQPDGSGPGGVFGTGGARPLEPALAGTLRLANGLDVQLYDAAGVRFEAQMAAMRAAAGTGAGGA</sequence>
<keyword evidence="5" id="KW-0472">Membrane</keyword>
<dbReference type="AlphaFoldDB" id="A0A2J7ZRE0"/>
<evidence type="ECO:0000313" key="7">
    <source>
        <dbReference type="EMBL" id="PNH02843.1"/>
    </source>
</evidence>
<dbReference type="GO" id="GO:0016020">
    <property type="term" value="C:membrane"/>
    <property type="evidence" value="ECO:0007669"/>
    <property type="project" value="UniProtKB-SubCell"/>
</dbReference>
<keyword evidence="4" id="KW-1133">Transmembrane helix</keyword>
<dbReference type="PANTHER" id="PTHR12812:SF0">
    <property type="entry name" value="HEPARAN-SULFATE 6-O-SULFOTRANSFERASE"/>
    <property type="match status" value="1"/>
</dbReference>
<comment type="subcellular location">
    <subcellularLocation>
        <location evidence="1">Membrane</location>
        <topology evidence="1">Single-pass membrane protein</topology>
    </subcellularLocation>
</comment>
<dbReference type="Gene3D" id="3.40.50.300">
    <property type="entry name" value="P-loop containing nucleotide triphosphate hydrolases"/>
    <property type="match status" value="1"/>
</dbReference>
<evidence type="ECO:0000256" key="3">
    <source>
        <dbReference type="ARBA" id="ARBA00022692"/>
    </source>
</evidence>
<dbReference type="InterPro" id="IPR027417">
    <property type="entry name" value="P-loop_NTPase"/>
</dbReference>
<keyword evidence="8" id="KW-1185">Reference proteome</keyword>
<dbReference type="OrthoDB" id="10556648at2759"/>
<protein>
    <recommendedName>
        <fullName evidence="9">Sulfotransferase</fullName>
    </recommendedName>
</protein>
<evidence type="ECO:0008006" key="9">
    <source>
        <dbReference type="Google" id="ProtNLM"/>
    </source>
</evidence>
<keyword evidence="2" id="KW-0808">Transferase</keyword>
<dbReference type="Proteomes" id="UP000236333">
    <property type="component" value="Unassembled WGS sequence"/>
</dbReference>
<evidence type="ECO:0000313" key="8">
    <source>
        <dbReference type="Proteomes" id="UP000236333"/>
    </source>
</evidence>
<evidence type="ECO:0000256" key="6">
    <source>
        <dbReference type="ARBA" id="ARBA00023180"/>
    </source>
</evidence>
<keyword evidence="6" id="KW-0325">Glycoprotein</keyword>
<proteinExistence type="predicted"/>
<evidence type="ECO:0000256" key="2">
    <source>
        <dbReference type="ARBA" id="ARBA00022679"/>
    </source>
</evidence>
<dbReference type="PANTHER" id="PTHR12812">
    <property type="entry name" value="HEPARAN SULFATE 6-O-SULFOTRANSFERASE 3"/>
    <property type="match status" value="1"/>
</dbReference>
<comment type="caution">
    <text evidence="7">The sequence shown here is derived from an EMBL/GenBank/DDBJ whole genome shotgun (WGS) entry which is preliminary data.</text>
</comment>
<keyword evidence="3" id="KW-0812">Transmembrane</keyword>
<name>A0A2J7ZRE0_9CHLO</name>
<dbReference type="EMBL" id="PGGS01000588">
    <property type="protein sequence ID" value="PNH02843.1"/>
    <property type="molecule type" value="Genomic_DNA"/>
</dbReference>
<reference evidence="7 8" key="1">
    <citation type="journal article" date="2017" name="Mol. Biol. Evol.">
        <title>The 4-celled Tetrabaena socialis nuclear genome reveals the essential components for genetic control of cell number at the origin of multicellularity in the volvocine lineage.</title>
        <authorList>
            <person name="Featherston J."/>
            <person name="Arakaki Y."/>
            <person name="Hanschen E.R."/>
            <person name="Ferris P.J."/>
            <person name="Michod R.E."/>
            <person name="Olson B.J.S.C."/>
            <person name="Nozaki H."/>
            <person name="Durand P.M."/>
        </authorList>
    </citation>
    <scope>NUCLEOTIDE SEQUENCE [LARGE SCALE GENOMIC DNA]</scope>
    <source>
        <strain evidence="7 8">NIES-571</strain>
    </source>
</reference>
<accession>A0A2J7ZRE0</accession>
<organism evidence="7 8">
    <name type="scientific">Tetrabaena socialis</name>
    <dbReference type="NCBI Taxonomy" id="47790"/>
    <lineage>
        <taxon>Eukaryota</taxon>
        <taxon>Viridiplantae</taxon>
        <taxon>Chlorophyta</taxon>
        <taxon>core chlorophytes</taxon>
        <taxon>Chlorophyceae</taxon>
        <taxon>CS clade</taxon>
        <taxon>Chlamydomonadales</taxon>
        <taxon>Tetrabaenaceae</taxon>
        <taxon>Tetrabaena</taxon>
    </lineage>
</organism>
<dbReference type="InterPro" id="IPR010635">
    <property type="entry name" value="Heparan_SO4-6-sulfoTrfase"/>
</dbReference>